<proteinExistence type="predicted"/>
<evidence type="ECO:0000313" key="4">
    <source>
        <dbReference type="Proteomes" id="UP000324101"/>
    </source>
</evidence>
<sequence>MSGQLRDVASELAGLLWREHTVYRDRAGGVVIRGEHVQRWISLASGGGRDEVLVRAGRILEGGTTAPARTEAVVHLSAGTGALATVCRRLLSETAATPTAPPRGGGRGGGGRRTPRGRAVSRGRHTSPASWVVVAAVVAVVGLYVATVAGWI</sequence>
<evidence type="ECO:0000256" key="2">
    <source>
        <dbReference type="SAM" id="Phobius"/>
    </source>
</evidence>
<feature type="region of interest" description="Disordered" evidence="1">
    <location>
        <begin position="94"/>
        <end position="124"/>
    </location>
</feature>
<evidence type="ECO:0000256" key="1">
    <source>
        <dbReference type="SAM" id="MobiDB-lite"/>
    </source>
</evidence>
<keyword evidence="2" id="KW-1133">Transmembrane helix</keyword>
<keyword evidence="2" id="KW-0812">Transmembrane</keyword>
<organism evidence="3 4">
    <name type="scientific">Streptomyces venezuelae</name>
    <dbReference type="NCBI Taxonomy" id="54571"/>
    <lineage>
        <taxon>Bacteria</taxon>
        <taxon>Bacillati</taxon>
        <taxon>Actinomycetota</taxon>
        <taxon>Actinomycetes</taxon>
        <taxon>Kitasatosporales</taxon>
        <taxon>Streptomycetaceae</taxon>
        <taxon>Streptomyces</taxon>
    </lineage>
</organism>
<keyword evidence="2" id="KW-0472">Membrane</keyword>
<dbReference type="AlphaFoldDB" id="A0A5P2DRT7"/>
<gene>
    <name evidence="3" type="ORF">DEJ51_29590</name>
</gene>
<dbReference type="EMBL" id="CP029189">
    <property type="protein sequence ID" value="QES57806.1"/>
    <property type="molecule type" value="Genomic_DNA"/>
</dbReference>
<accession>A0A5P2DRT7</accession>
<name>A0A5P2DRT7_STRVZ</name>
<dbReference type="OrthoDB" id="4229869at2"/>
<protein>
    <submittedName>
        <fullName evidence="3">Uncharacterized protein</fullName>
    </submittedName>
</protein>
<feature type="compositionally biased region" description="Gly residues" evidence="1">
    <location>
        <begin position="103"/>
        <end position="112"/>
    </location>
</feature>
<dbReference type="RefSeq" id="WP_150260641.1">
    <property type="nucleotide sequence ID" value="NZ_CP029189.1"/>
</dbReference>
<dbReference type="Proteomes" id="UP000324101">
    <property type="component" value="Chromosome"/>
</dbReference>
<reference evidence="3 4" key="1">
    <citation type="submission" date="2018-05" db="EMBL/GenBank/DDBJ databases">
        <title>Streptomyces venezuelae.</title>
        <authorList>
            <person name="Kim W."/>
            <person name="Lee N."/>
            <person name="Cho B.-K."/>
        </authorList>
    </citation>
    <scope>NUCLEOTIDE SEQUENCE [LARGE SCALE GENOMIC DNA]</scope>
    <source>
        <strain evidence="3 4">ATCC 21018</strain>
    </source>
</reference>
<evidence type="ECO:0000313" key="3">
    <source>
        <dbReference type="EMBL" id="QES57806.1"/>
    </source>
</evidence>
<feature type="compositionally biased region" description="Basic residues" evidence="1">
    <location>
        <begin position="113"/>
        <end position="124"/>
    </location>
</feature>
<feature type="transmembrane region" description="Helical" evidence="2">
    <location>
        <begin position="131"/>
        <end position="151"/>
    </location>
</feature>